<organism evidence="1 2">
    <name type="scientific">Arthrobacter alpinus</name>
    <dbReference type="NCBI Taxonomy" id="656366"/>
    <lineage>
        <taxon>Bacteria</taxon>
        <taxon>Bacillati</taxon>
        <taxon>Actinomycetota</taxon>
        <taxon>Actinomycetes</taxon>
        <taxon>Micrococcales</taxon>
        <taxon>Micrococcaceae</taxon>
        <taxon>Arthrobacter</taxon>
    </lineage>
</organism>
<accession>A0A1H5PDG4</accession>
<dbReference type="EMBL" id="FNTV01000002">
    <property type="protein sequence ID" value="SEF11836.1"/>
    <property type="molecule type" value="Genomic_DNA"/>
</dbReference>
<dbReference type="Proteomes" id="UP000182725">
    <property type="component" value="Unassembled WGS sequence"/>
</dbReference>
<reference evidence="1 2" key="1">
    <citation type="submission" date="2016-10" db="EMBL/GenBank/DDBJ databases">
        <authorList>
            <person name="de Groot N.N."/>
        </authorList>
    </citation>
    <scope>NUCLEOTIDE SEQUENCE [LARGE SCALE GENOMIC DNA]</scope>
    <source>
        <strain evidence="1 2">DSM 22274</strain>
    </source>
</reference>
<sequence>MVKNESSPLGAEEEDRYQALADWAESDMSAVLGSGMPLRGADAAAAGRVILIASGMDPAELDRISEGHPYEG</sequence>
<protein>
    <submittedName>
        <fullName evidence="1">Uncharacterized protein</fullName>
    </submittedName>
</protein>
<proteinExistence type="predicted"/>
<dbReference type="AlphaFoldDB" id="A0A1H5PDG4"/>
<evidence type="ECO:0000313" key="2">
    <source>
        <dbReference type="Proteomes" id="UP000182725"/>
    </source>
</evidence>
<evidence type="ECO:0000313" key="1">
    <source>
        <dbReference type="EMBL" id="SEF11836.1"/>
    </source>
</evidence>
<gene>
    <name evidence="1" type="ORF">SAMN04489740_4148</name>
</gene>
<dbReference type="RefSeq" id="WP_074713581.1">
    <property type="nucleotide sequence ID" value="NZ_FNTV01000002.1"/>
</dbReference>
<name>A0A1H5PDG4_9MICC</name>